<dbReference type="OrthoDB" id="5292073at2"/>
<proteinExistence type="predicted"/>
<dbReference type="EMBL" id="CP036426">
    <property type="protein sequence ID" value="QDV33012.1"/>
    <property type="molecule type" value="Genomic_DNA"/>
</dbReference>
<dbReference type="InterPro" id="IPR008265">
    <property type="entry name" value="Lipase_GDSL_AS"/>
</dbReference>
<dbReference type="PANTHER" id="PTHR45648:SF22">
    <property type="entry name" value="GDSL LIPASE_ACYLHYDROLASE FAMILY PROTEIN (AFU_ORTHOLOGUE AFUA_4G14700)"/>
    <property type="match status" value="1"/>
</dbReference>
<dbReference type="GO" id="GO:0006629">
    <property type="term" value="P:lipid metabolic process"/>
    <property type="evidence" value="ECO:0007669"/>
    <property type="project" value="InterPro"/>
</dbReference>
<feature type="signal peptide" evidence="2">
    <location>
        <begin position="1"/>
        <end position="29"/>
    </location>
</feature>
<keyword evidence="4" id="KW-0012">Acyltransferase</keyword>
<keyword evidence="4" id="KW-0808">Transferase</keyword>
<dbReference type="InterPro" id="IPR013424">
    <property type="entry name" value="Ice-binding_C"/>
</dbReference>
<dbReference type="SUPFAM" id="SSF52266">
    <property type="entry name" value="SGNH hydrolase"/>
    <property type="match status" value="1"/>
</dbReference>
<dbReference type="Gene3D" id="3.40.50.1110">
    <property type="entry name" value="SGNH hydrolase"/>
    <property type="match status" value="1"/>
</dbReference>
<dbReference type="InterPro" id="IPR001087">
    <property type="entry name" value="GDSL"/>
</dbReference>
<dbReference type="KEGG" id="tpla:ElP_08540"/>
<keyword evidence="1" id="KW-0378">Hydrolase</keyword>
<evidence type="ECO:0000259" key="3">
    <source>
        <dbReference type="Pfam" id="PF07589"/>
    </source>
</evidence>
<keyword evidence="2" id="KW-0732">Signal</keyword>
<feature type="domain" description="Ice-binding protein C-terminal" evidence="3">
    <location>
        <begin position="301"/>
        <end position="326"/>
    </location>
</feature>
<accession>A0A518GWS9</accession>
<name>A0A518GWS9_9BACT</name>
<dbReference type="Proteomes" id="UP000317835">
    <property type="component" value="Chromosome"/>
</dbReference>
<dbReference type="GO" id="GO:0016298">
    <property type="term" value="F:lipase activity"/>
    <property type="evidence" value="ECO:0007669"/>
    <property type="project" value="InterPro"/>
</dbReference>
<dbReference type="PROSITE" id="PS01098">
    <property type="entry name" value="LIPASE_GDSL_SER"/>
    <property type="match status" value="1"/>
</dbReference>
<reference evidence="4 5" key="1">
    <citation type="submission" date="2019-02" db="EMBL/GenBank/DDBJ databases">
        <title>Deep-cultivation of Planctomycetes and their phenomic and genomic characterization uncovers novel biology.</title>
        <authorList>
            <person name="Wiegand S."/>
            <person name="Jogler M."/>
            <person name="Boedeker C."/>
            <person name="Pinto D."/>
            <person name="Vollmers J."/>
            <person name="Rivas-Marin E."/>
            <person name="Kohn T."/>
            <person name="Peeters S.H."/>
            <person name="Heuer A."/>
            <person name="Rast P."/>
            <person name="Oberbeckmann S."/>
            <person name="Bunk B."/>
            <person name="Jeske O."/>
            <person name="Meyerdierks A."/>
            <person name="Storesund J.E."/>
            <person name="Kallscheuer N."/>
            <person name="Luecker S."/>
            <person name="Lage O.M."/>
            <person name="Pohl T."/>
            <person name="Merkel B.J."/>
            <person name="Hornburger P."/>
            <person name="Mueller R.-W."/>
            <person name="Bruemmer F."/>
            <person name="Labrenz M."/>
            <person name="Spormann A.M."/>
            <person name="Op den Camp H."/>
            <person name="Overmann J."/>
            <person name="Amann R."/>
            <person name="Jetten M.S.M."/>
            <person name="Mascher T."/>
            <person name="Medema M.H."/>
            <person name="Devos D.P."/>
            <person name="Kaster A.-K."/>
            <person name="Ovreas L."/>
            <person name="Rohde M."/>
            <person name="Galperin M.Y."/>
            <person name="Jogler C."/>
        </authorList>
    </citation>
    <scope>NUCLEOTIDE SEQUENCE [LARGE SCALE GENOMIC DNA]</scope>
    <source>
        <strain evidence="4 5">ElP</strain>
    </source>
</reference>
<dbReference type="GO" id="GO:0004607">
    <property type="term" value="F:phosphatidylcholine-sterol O-acyltransferase activity"/>
    <property type="evidence" value="ECO:0007669"/>
    <property type="project" value="UniProtKB-EC"/>
</dbReference>
<organism evidence="4 5">
    <name type="scientific">Tautonia plasticadhaerens</name>
    <dbReference type="NCBI Taxonomy" id="2527974"/>
    <lineage>
        <taxon>Bacteria</taxon>
        <taxon>Pseudomonadati</taxon>
        <taxon>Planctomycetota</taxon>
        <taxon>Planctomycetia</taxon>
        <taxon>Isosphaerales</taxon>
        <taxon>Isosphaeraceae</taxon>
        <taxon>Tautonia</taxon>
    </lineage>
</organism>
<evidence type="ECO:0000313" key="5">
    <source>
        <dbReference type="Proteomes" id="UP000317835"/>
    </source>
</evidence>
<dbReference type="InterPro" id="IPR036514">
    <property type="entry name" value="SGNH_hydro_sf"/>
</dbReference>
<keyword evidence="5" id="KW-1185">Reference proteome</keyword>
<evidence type="ECO:0000256" key="1">
    <source>
        <dbReference type="ARBA" id="ARBA00022801"/>
    </source>
</evidence>
<evidence type="ECO:0000256" key="2">
    <source>
        <dbReference type="SAM" id="SignalP"/>
    </source>
</evidence>
<dbReference type="PANTHER" id="PTHR45648">
    <property type="entry name" value="GDSL LIPASE/ACYLHYDROLASE FAMILY PROTEIN (AFU_ORTHOLOGUE AFUA_4G14700)"/>
    <property type="match status" value="1"/>
</dbReference>
<dbReference type="Pfam" id="PF00657">
    <property type="entry name" value="Lipase_GDSL"/>
    <property type="match status" value="1"/>
</dbReference>
<dbReference type="InterPro" id="IPR051058">
    <property type="entry name" value="GDSL_Est/Lipase"/>
</dbReference>
<sequence length="329" mass="33140" precursor="true">MSLNRIWGAVRPVATAMIALGLVAAEAGAGTTIYAFGDSLMDTGNVLERSGGTVPTPPYAGGRFTNGPVFVEVLADQLGLARPTPSLLGGTNYAYGGARTGDGAGPVFFRGELVPVLADNVGMQVDTFILGGGSLDADDLVVINGGGNDILSVLLGVTPDPVGWAGELVSSIAELAGVGGSRFVVANLPPLGLTPLLRSLGGDLPGTFNLLSSVFNQALDAGLDALEASLGLEIFRLDVEGITAASVADPGRFGLSNATDAAFPIGGDVVANPDEYLFWDDVHPTAAGHRLVGVAAAQLVIPEPSSLALSALGAASGLLAVAARRRRAA</sequence>
<dbReference type="NCBIfam" id="TIGR02595">
    <property type="entry name" value="PEP_CTERM"/>
    <property type="match status" value="1"/>
</dbReference>
<dbReference type="CDD" id="cd01846">
    <property type="entry name" value="fatty_acyltransferase_like"/>
    <property type="match status" value="1"/>
</dbReference>
<dbReference type="RefSeq" id="WP_145267434.1">
    <property type="nucleotide sequence ID" value="NZ_CP036426.1"/>
</dbReference>
<feature type="chain" id="PRO_5022006802" evidence="2">
    <location>
        <begin position="30"/>
        <end position="329"/>
    </location>
</feature>
<dbReference type="EC" id="2.3.1.43" evidence="4"/>
<gene>
    <name evidence="4" type="ORF">ElP_08540</name>
</gene>
<dbReference type="AlphaFoldDB" id="A0A518GWS9"/>
<dbReference type="Pfam" id="PF07589">
    <property type="entry name" value="PEP-CTERM"/>
    <property type="match status" value="1"/>
</dbReference>
<protein>
    <submittedName>
        <fullName evidence="4">Phosphatidylcholine-sterol acyltransferase</fullName>
        <ecNumber evidence="4">2.3.1.43</ecNumber>
    </submittedName>
</protein>
<evidence type="ECO:0000313" key="4">
    <source>
        <dbReference type="EMBL" id="QDV33012.1"/>
    </source>
</evidence>